<dbReference type="Proteomes" id="UP001139089">
    <property type="component" value="Unassembled WGS sequence"/>
</dbReference>
<reference evidence="1" key="1">
    <citation type="submission" date="2021-12" db="EMBL/GenBank/DDBJ databases">
        <authorList>
            <person name="Li Y."/>
        </authorList>
    </citation>
    <scope>NUCLEOTIDE SEQUENCE</scope>
    <source>
        <strain evidence="1">DKSPLA3</strain>
    </source>
</reference>
<name>A0A9X1SYX0_9HYPH</name>
<organism evidence="1 2">
    <name type="scientific">Rhizobium quercicola</name>
    <dbReference type="NCBI Taxonomy" id="2901226"/>
    <lineage>
        <taxon>Bacteria</taxon>
        <taxon>Pseudomonadati</taxon>
        <taxon>Pseudomonadota</taxon>
        <taxon>Alphaproteobacteria</taxon>
        <taxon>Hyphomicrobiales</taxon>
        <taxon>Rhizobiaceae</taxon>
        <taxon>Rhizobium/Agrobacterium group</taxon>
        <taxon>Rhizobium</taxon>
    </lineage>
</organism>
<protein>
    <submittedName>
        <fullName evidence="1">Uncharacterized protein</fullName>
    </submittedName>
</protein>
<accession>A0A9X1SYX0</accession>
<gene>
    <name evidence="1" type="ORF">LRX75_01535</name>
</gene>
<keyword evidence="2" id="KW-1185">Reference proteome</keyword>
<dbReference type="EMBL" id="JAJOZR010000001">
    <property type="protein sequence ID" value="MCD7107711.1"/>
    <property type="molecule type" value="Genomic_DNA"/>
</dbReference>
<sequence length="52" mass="5226">MSDTATVPVADRAGTMESMANAMVGMVDMRASAAAGDTACSTMASSDCFSSR</sequence>
<dbReference type="AlphaFoldDB" id="A0A9X1SYX0"/>
<dbReference type="RefSeq" id="WP_231811443.1">
    <property type="nucleotide sequence ID" value="NZ_JAJOZR010000001.1"/>
</dbReference>
<evidence type="ECO:0000313" key="2">
    <source>
        <dbReference type="Proteomes" id="UP001139089"/>
    </source>
</evidence>
<proteinExistence type="predicted"/>
<comment type="caution">
    <text evidence="1">The sequence shown here is derived from an EMBL/GenBank/DDBJ whole genome shotgun (WGS) entry which is preliminary data.</text>
</comment>
<evidence type="ECO:0000313" key="1">
    <source>
        <dbReference type="EMBL" id="MCD7107711.1"/>
    </source>
</evidence>